<keyword evidence="15" id="KW-0137">Centromere</keyword>
<evidence type="ECO:0000256" key="13">
    <source>
        <dbReference type="ARBA" id="ARBA00023242"/>
    </source>
</evidence>
<accession>A0A316UY94</accession>
<evidence type="ECO:0000256" key="4">
    <source>
        <dbReference type="ARBA" id="ARBA00010146"/>
    </source>
</evidence>
<dbReference type="GO" id="GO:0005876">
    <property type="term" value="C:spindle microtubule"/>
    <property type="evidence" value="ECO:0007669"/>
    <property type="project" value="TreeGrafter"/>
</dbReference>
<keyword evidence="6" id="KW-0158">Chromosome</keyword>
<feature type="compositionally biased region" description="Polar residues" evidence="17">
    <location>
        <begin position="13"/>
        <end position="32"/>
    </location>
</feature>
<sequence>MSRTRTPSPPPALQSSSGNHNNKNGIRSDGNTAQSAGTAFFLRERQRLVAEIAESIGQILNHSNALNRKLEESLLVGHEFEPVARLWGNFAASMGGSLDPSNINSDTQQQQQQHHDDNGGDDTVLEHRDEGAQSTNQASSGDALSQSQAGQTQAQAPGQVPVAPGGGNWSTVA</sequence>
<evidence type="ECO:0000256" key="8">
    <source>
        <dbReference type="ARBA" id="ARBA00022618"/>
    </source>
</evidence>
<keyword evidence="10" id="KW-0498">Mitosis</keyword>
<evidence type="ECO:0000256" key="2">
    <source>
        <dbReference type="ARBA" id="ARBA00004186"/>
    </source>
</evidence>
<dbReference type="PANTHER" id="PTHR28025">
    <property type="entry name" value="DASH COMPLEX SUBUNIT DAD1"/>
    <property type="match status" value="1"/>
</dbReference>
<feature type="region of interest" description="Disordered" evidence="17">
    <location>
        <begin position="97"/>
        <end position="173"/>
    </location>
</feature>
<evidence type="ECO:0000256" key="11">
    <source>
        <dbReference type="ARBA" id="ARBA00022838"/>
    </source>
</evidence>
<comment type="similarity">
    <text evidence="4">Belongs to the DASH complex DAD1 family.</text>
</comment>
<keyword evidence="8" id="KW-0132">Cell division</keyword>
<protein>
    <recommendedName>
        <fullName evidence="5">DASH complex subunit DAD1</fullName>
    </recommendedName>
    <alternativeName>
        <fullName evidence="16">Outer kinetochore protein DAD1</fullName>
    </alternativeName>
</protein>
<feature type="compositionally biased region" description="Low complexity" evidence="17">
    <location>
        <begin position="148"/>
        <end position="163"/>
    </location>
</feature>
<dbReference type="GO" id="GO:0044732">
    <property type="term" value="C:mitotic spindle pole body"/>
    <property type="evidence" value="ECO:0007669"/>
    <property type="project" value="TreeGrafter"/>
</dbReference>
<feature type="compositionally biased region" description="Gly residues" evidence="17">
    <location>
        <begin position="164"/>
        <end position="173"/>
    </location>
</feature>
<evidence type="ECO:0000256" key="5">
    <source>
        <dbReference type="ARBA" id="ARBA00020261"/>
    </source>
</evidence>
<dbReference type="GeneID" id="37024993"/>
<gene>
    <name evidence="18" type="ORF">BDZ90DRAFT_104553</name>
</gene>
<feature type="compositionally biased region" description="Basic and acidic residues" evidence="17">
    <location>
        <begin position="113"/>
        <end position="131"/>
    </location>
</feature>
<name>A0A316UY94_9BASI</name>
<evidence type="ECO:0000256" key="9">
    <source>
        <dbReference type="ARBA" id="ARBA00022701"/>
    </source>
</evidence>
<evidence type="ECO:0000256" key="15">
    <source>
        <dbReference type="ARBA" id="ARBA00023328"/>
    </source>
</evidence>
<evidence type="ECO:0000256" key="16">
    <source>
        <dbReference type="ARBA" id="ARBA00030566"/>
    </source>
</evidence>
<dbReference type="GO" id="GO:0042729">
    <property type="term" value="C:DASH complex"/>
    <property type="evidence" value="ECO:0007669"/>
    <property type="project" value="InterPro"/>
</dbReference>
<keyword evidence="19" id="KW-1185">Reference proteome</keyword>
<dbReference type="GO" id="GO:0051010">
    <property type="term" value="F:microtubule plus-end binding"/>
    <property type="evidence" value="ECO:0007669"/>
    <property type="project" value="TreeGrafter"/>
</dbReference>
<dbReference type="Proteomes" id="UP000245884">
    <property type="component" value="Unassembled WGS sequence"/>
</dbReference>
<keyword evidence="11" id="KW-0995">Kinetochore</keyword>
<dbReference type="PANTHER" id="PTHR28025:SF1">
    <property type="entry name" value="DASH COMPLEX SUBUNIT DAD1"/>
    <property type="match status" value="1"/>
</dbReference>
<dbReference type="RefSeq" id="XP_025363893.1">
    <property type="nucleotide sequence ID" value="XM_025503170.1"/>
</dbReference>
<dbReference type="EMBL" id="KZ819663">
    <property type="protein sequence ID" value="PWN29281.1"/>
    <property type="molecule type" value="Genomic_DNA"/>
</dbReference>
<evidence type="ECO:0000256" key="14">
    <source>
        <dbReference type="ARBA" id="ARBA00023306"/>
    </source>
</evidence>
<evidence type="ECO:0000256" key="12">
    <source>
        <dbReference type="ARBA" id="ARBA00023212"/>
    </source>
</evidence>
<dbReference type="AlphaFoldDB" id="A0A316UY94"/>
<comment type="subcellular location">
    <subcellularLocation>
        <location evidence="3">Chromosome</location>
        <location evidence="3">Centromere</location>
        <location evidence="3">Kinetochore</location>
    </subcellularLocation>
    <subcellularLocation>
        <location evidence="2">Cytoplasm</location>
        <location evidence="2">Cytoskeleton</location>
        <location evidence="2">Spindle</location>
    </subcellularLocation>
    <subcellularLocation>
        <location evidence="1">Nucleus</location>
    </subcellularLocation>
</comment>
<evidence type="ECO:0000313" key="19">
    <source>
        <dbReference type="Proteomes" id="UP000245884"/>
    </source>
</evidence>
<reference evidence="18 19" key="1">
    <citation type="journal article" date="2018" name="Mol. Biol. Evol.">
        <title>Broad Genomic Sampling Reveals a Smut Pathogenic Ancestry of the Fungal Clade Ustilaginomycotina.</title>
        <authorList>
            <person name="Kijpornyongpan T."/>
            <person name="Mondo S.J."/>
            <person name="Barry K."/>
            <person name="Sandor L."/>
            <person name="Lee J."/>
            <person name="Lipzen A."/>
            <person name="Pangilinan J."/>
            <person name="LaButti K."/>
            <person name="Hainaut M."/>
            <person name="Henrissat B."/>
            <person name="Grigoriev I.V."/>
            <person name="Spatafora J.W."/>
            <person name="Aime M.C."/>
        </authorList>
    </citation>
    <scope>NUCLEOTIDE SEQUENCE [LARGE SCALE GENOMIC DNA]</scope>
    <source>
        <strain evidence="18 19">MCA 5214</strain>
    </source>
</reference>
<keyword evidence="14" id="KW-0131">Cell cycle</keyword>
<keyword evidence="13" id="KW-0539">Nucleus</keyword>
<dbReference type="Pfam" id="PF08649">
    <property type="entry name" value="DASH_Dad1"/>
    <property type="match status" value="1"/>
</dbReference>
<dbReference type="GO" id="GO:0072686">
    <property type="term" value="C:mitotic spindle"/>
    <property type="evidence" value="ECO:0007669"/>
    <property type="project" value="InterPro"/>
</dbReference>
<organism evidence="18 19">
    <name type="scientific">Jaminaea rosea</name>
    <dbReference type="NCBI Taxonomy" id="1569628"/>
    <lineage>
        <taxon>Eukaryota</taxon>
        <taxon>Fungi</taxon>
        <taxon>Dikarya</taxon>
        <taxon>Basidiomycota</taxon>
        <taxon>Ustilaginomycotina</taxon>
        <taxon>Exobasidiomycetes</taxon>
        <taxon>Microstromatales</taxon>
        <taxon>Microstromatales incertae sedis</taxon>
        <taxon>Jaminaea</taxon>
    </lineage>
</organism>
<evidence type="ECO:0000256" key="1">
    <source>
        <dbReference type="ARBA" id="ARBA00004123"/>
    </source>
</evidence>
<dbReference type="GO" id="GO:0051301">
    <property type="term" value="P:cell division"/>
    <property type="evidence" value="ECO:0007669"/>
    <property type="project" value="UniProtKB-KW"/>
</dbReference>
<evidence type="ECO:0000256" key="3">
    <source>
        <dbReference type="ARBA" id="ARBA00004629"/>
    </source>
</evidence>
<dbReference type="InterPro" id="IPR013958">
    <property type="entry name" value="DASH_Dad1"/>
</dbReference>
<evidence type="ECO:0000256" key="6">
    <source>
        <dbReference type="ARBA" id="ARBA00022454"/>
    </source>
</evidence>
<feature type="region of interest" description="Disordered" evidence="17">
    <location>
        <begin position="1"/>
        <end position="32"/>
    </location>
</feature>
<evidence type="ECO:0000313" key="18">
    <source>
        <dbReference type="EMBL" id="PWN29281.1"/>
    </source>
</evidence>
<evidence type="ECO:0000256" key="17">
    <source>
        <dbReference type="SAM" id="MobiDB-lite"/>
    </source>
</evidence>
<evidence type="ECO:0000256" key="10">
    <source>
        <dbReference type="ARBA" id="ARBA00022776"/>
    </source>
</evidence>
<dbReference type="OrthoDB" id="5566853at2759"/>
<proteinExistence type="inferred from homology"/>
<keyword evidence="9" id="KW-0493">Microtubule</keyword>
<keyword evidence="7" id="KW-0963">Cytoplasm</keyword>
<feature type="compositionally biased region" description="Polar residues" evidence="17">
    <location>
        <begin position="132"/>
        <end position="147"/>
    </location>
</feature>
<keyword evidence="12" id="KW-0206">Cytoskeleton</keyword>
<evidence type="ECO:0000256" key="7">
    <source>
        <dbReference type="ARBA" id="ARBA00022490"/>
    </source>
</evidence>